<dbReference type="PANTHER" id="PTHR13847:SF289">
    <property type="entry name" value="GLYCINE OXIDASE"/>
    <property type="match status" value="1"/>
</dbReference>
<dbReference type="GO" id="GO:0016491">
    <property type="term" value="F:oxidoreductase activity"/>
    <property type="evidence" value="ECO:0007669"/>
    <property type="project" value="UniProtKB-KW"/>
</dbReference>
<accession>A0A4R6RIA5</accession>
<dbReference type="RefSeq" id="WP_126537500.1">
    <property type="nucleotide sequence ID" value="NZ_BSPM01000008.1"/>
</dbReference>
<dbReference type="EMBL" id="SNXY01000006">
    <property type="protein sequence ID" value="TDP86281.1"/>
    <property type="molecule type" value="Genomic_DNA"/>
</dbReference>
<sequence>MTTDVVVFGAGIVGVSAALHLQARGRSVLLVDRTGVAAETSSGNAGLIERSSVIPYAFPRDPAALVGYALGRRIDGRYDPAFLPKIGGWLFSYWRHSAPARLAEAAAAMLPLIERSVAEHDALAADAGTLPTMRRTGWIEGYRSPASLADAVAEARALERHGLAFDVMDPAALKAAEPQLKDAFVGGIHWRDPVSVPDPAAATRAYADLFLARGGRFSRGDARSLAVGRGDVRFETDDGPGLAGAAVVALGPWSNDVFAALGYRFPLAVKRGYHMHYAPAAAPGLVRPVLDADVGYVLAPMTRGIRLTTGVEFADRDAPPDYRQLERCEPRAREVVGLGARVDATPWLGRRPALPDMRPVIGEAPRHAGLWFAFGHAHHGFTLGPVTGRLLAEMMTGGPTVVDPAPYAPSRFGR</sequence>
<dbReference type="GO" id="GO:0005737">
    <property type="term" value="C:cytoplasm"/>
    <property type="evidence" value="ECO:0007669"/>
    <property type="project" value="TreeGrafter"/>
</dbReference>
<gene>
    <name evidence="3" type="ORF">EDD54_0150</name>
</gene>
<dbReference type="OrthoDB" id="9805337at2"/>
<dbReference type="PANTHER" id="PTHR13847">
    <property type="entry name" value="SARCOSINE DEHYDROGENASE-RELATED"/>
    <property type="match status" value="1"/>
</dbReference>
<dbReference type="Gene3D" id="3.50.50.60">
    <property type="entry name" value="FAD/NAD(P)-binding domain"/>
    <property type="match status" value="2"/>
</dbReference>
<proteinExistence type="predicted"/>
<dbReference type="InterPro" id="IPR036188">
    <property type="entry name" value="FAD/NAD-bd_sf"/>
</dbReference>
<comment type="caution">
    <text evidence="3">The sequence shown here is derived from an EMBL/GenBank/DDBJ whole genome shotgun (WGS) entry which is preliminary data.</text>
</comment>
<dbReference type="InterPro" id="IPR006076">
    <property type="entry name" value="FAD-dep_OxRdtase"/>
</dbReference>
<keyword evidence="4" id="KW-1185">Reference proteome</keyword>
<dbReference type="Proteomes" id="UP000294547">
    <property type="component" value="Unassembled WGS sequence"/>
</dbReference>
<dbReference type="SUPFAM" id="SSF51905">
    <property type="entry name" value="FAD/NAD(P)-binding domain"/>
    <property type="match status" value="1"/>
</dbReference>
<evidence type="ECO:0000256" key="1">
    <source>
        <dbReference type="ARBA" id="ARBA00023002"/>
    </source>
</evidence>
<reference evidence="3 4" key="1">
    <citation type="submission" date="2019-03" db="EMBL/GenBank/DDBJ databases">
        <title>Genomic Encyclopedia of Type Strains, Phase IV (KMG-IV): sequencing the most valuable type-strain genomes for metagenomic binning, comparative biology and taxonomic classification.</title>
        <authorList>
            <person name="Goeker M."/>
        </authorList>
    </citation>
    <scope>NUCLEOTIDE SEQUENCE [LARGE SCALE GENOMIC DNA]</scope>
    <source>
        <strain evidence="3 4">DSM 102969</strain>
    </source>
</reference>
<feature type="domain" description="FAD dependent oxidoreductase" evidence="2">
    <location>
        <begin position="4"/>
        <end position="394"/>
    </location>
</feature>
<organism evidence="3 4">
    <name type="scientific">Oharaeibacter diazotrophicus</name>
    <dbReference type="NCBI Taxonomy" id="1920512"/>
    <lineage>
        <taxon>Bacteria</taxon>
        <taxon>Pseudomonadati</taxon>
        <taxon>Pseudomonadota</taxon>
        <taxon>Alphaproteobacteria</taxon>
        <taxon>Hyphomicrobiales</taxon>
        <taxon>Pleomorphomonadaceae</taxon>
        <taxon>Oharaeibacter</taxon>
    </lineage>
</organism>
<dbReference type="AlphaFoldDB" id="A0A4R6RIA5"/>
<evidence type="ECO:0000313" key="4">
    <source>
        <dbReference type="Proteomes" id="UP000294547"/>
    </source>
</evidence>
<keyword evidence="1" id="KW-0560">Oxidoreductase</keyword>
<dbReference type="Pfam" id="PF01266">
    <property type="entry name" value="DAO"/>
    <property type="match status" value="1"/>
</dbReference>
<name>A0A4R6RIA5_9HYPH</name>
<evidence type="ECO:0000313" key="3">
    <source>
        <dbReference type="EMBL" id="TDP86281.1"/>
    </source>
</evidence>
<dbReference type="Gene3D" id="3.30.9.10">
    <property type="entry name" value="D-Amino Acid Oxidase, subunit A, domain 2"/>
    <property type="match status" value="1"/>
</dbReference>
<protein>
    <submittedName>
        <fullName evidence="3">D-lysine oxidase</fullName>
    </submittedName>
</protein>
<evidence type="ECO:0000259" key="2">
    <source>
        <dbReference type="Pfam" id="PF01266"/>
    </source>
</evidence>
<dbReference type="SUPFAM" id="SSF54373">
    <property type="entry name" value="FAD-linked reductases, C-terminal domain"/>
    <property type="match status" value="1"/>
</dbReference>